<evidence type="ECO:0000259" key="1">
    <source>
        <dbReference type="Pfam" id="PF06283"/>
    </source>
</evidence>
<dbReference type="PANTHER" id="PTHR40469">
    <property type="entry name" value="SECRETED GLYCOSYL HYDROLASE"/>
    <property type="match status" value="1"/>
</dbReference>
<dbReference type="STRING" id="1194090.SAMN05443144_10725"/>
<dbReference type="EMBL" id="FQUS01000007">
    <property type="protein sequence ID" value="SHF28002.1"/>
    <property type="molecule type" value="Genomic_DNA"/>
</dbReference>
<dbReference type="Gene3D" id="3.40.50.880">
    <property type="match status" value="1"/>
</dbReference>
<protein>
    <recommendedName>
        <fullName evidence="1">ThuA-like domain-containing protein</fullName>
    </recommendedName>
</protein>
<dbReference type="AlphaFoldDB" id="A0A1M5ADL9"/>
<dbReference type="RefSeq" id="WP_073061872.1">
    <property type="nucleotide sequence ID" value="NZ_FQUS01000007.1"/>
</dbReference>
<reference evidence="2 3" key="1">
    <citation type="submission" date="2016-11" db="EMBL/GenBank/DDBJ databases">
        <authorList>
            <person name="Jaros S."/>
            <person name="Januszkiewicz K."/>
            <person name="Wedrychowicz H."/>
        </authorList>
    </citation>
    <scope>NUCLEOTIDE SEQUENCE [LARGE SCALE GENOMIC DNA]</scope>
    <source>
        <strain evidence="2 3">DSM 21986</strain>
    </source>
</reference>
<gene>
    <name evidence="2" type="ORF">SAMN05443144_10725</name>
</gene>
<accession>A0A1M5ADL9</accession>
<dbReference type="InterPro" id="IPR029010">
    <property type="entry name" value="ThuA-like"/>
</dbReference>
<dbReference type="Pfam" id="PF06283">
    <property type="entry name" value="ThuA"/>
    <property type="match status" value="1"/>
</dbReference>
<dbReference type="OrthoDB" id="9816308at2"/>
<organism evidence="2 3">
    <name type="scientific">Fodinibius roseus</name>
    <dbReference type="NCBI Taxonomy" id="1194090"/>
    <lineage>
        <taxon>Bacteria</taxon>
        <taxon>Pseudomonadati</taxon>
        <taxon>Balneolota</taxon>
        <taxon>Balneolia</taxon>
        <taxon>Balneolales</taxon>
        <taxon>Balneolaceae</taxon>
        <taxon>Fodinibius</taxon>
    </lineage>
</organism>
<evidence type="ECO:0000313" key="2">
    <source>
        <dbReference type="EMBL" id="SHF28002.1"/>
    </source>
</evidence>
<sequence length="253" mass="28724">MDRNRFECYLTPLFIGLFFVLSLSYHPAGAQDKKGEESVLIFTKTEGFRHASIPTGVEAVIRLTDQEGIRAYHTEDAEYFHPDTLQAYDAVIFLNTTGDILDDAQQEAFEQYIQHGGGFLGIHSAADTEYEWPWYGNLVGAYFTSHPQVQEATIEVLDRSHAATTFLPEKWVRTDEWYNYKNISSEIKVLMELDESSYEGGENGDYHPIAWYHNIDGGRAFYTGLGHTDEAYAEPLFLDHLRGALQYAIGGQQ</sequence>
<name>A0A1M5ADL9_9BACT</name>
<dbReference type="Proteomes" id="UP000184041">
    <property type="component" value="Unassembled WGS sequence"/>
</dbReference>
<proteinExistence type="predicted"/>
<feature type="domain" description="ThuA-like" evidence="1">
    <location>
        <begin position="39"/>
        <end position="248"/>
    </location>
</feature>
<evidence type="ECO:0000313" key="3">
    <source>
        <dbReference type="Proteomes" id="UP000184041"/>
    </source>
</evidence>
<dbReference type="InterPro" id="IPR029062">
    <property type="entry name" value="Class_I_gatase-like"/>
</dbReference>
<dbReference type="SUPFAM" id="SSF52317">
    <property type="entry name" value="Class I glutamine amidotransferase-like"/>
    <property type="match status" value="1"/>
</dbReference>
<keyword evidence="3" id="KW-1185">Reference proteome</keyword>
<dbReference type="PANTHER" id="PTHR40469:SF2">
    <property type="entry name" value="GALACTOSE-BINDING DOMAIN-LIKE SUPERFAMILY PROTEIN"/>
    <property type="match status" value="1"/>
</dbReference>